<proteinExistence type="predicted"/>
<feature type="transmembrane region" description="Helical" evidence="1">
    <location>
        <begin position="129"/>
        <end position="147"/>
    </location>
</feature>
<protein>
    <submittedName>
        <fullName evidence="2">Uncharacterized protein</fullName>
    </submittedName>
</protein>
<dbReference type="AlphaFoldDB" id="F8IE96"/>
<dbReference type="Proteomes" id="UP000000292">
    <property type="component" value="Chromosome"/>
</dbReference>
<keyword evidence="1" id="KW-0812">Transmembrane</keyword>
<evidence type="ECO:0000313" key="3">
    <source>
        <dbReference type="Proteomes" id="UP000000292"/>
    </source>
</evidence>
<evidence type="ECO:0000313" key="2">
    <source>
        <dbReference type="EMBL" id="AEJ45134.1"/>
    </source>
</evidence>
<dbReference type="EMBL" id="CP002902">
    <property type="protein sequence ID" value="AEJ45134.1"/>
    <property type="molecule type" value="Genomic_DNA"/>
</dbReference>
<reference evidence="3" key="2">
    <citation type="submission" date="2011-06" db="EMBL/GenBank/DDBJ databases">
        <title>The complete genome sequence of Alicyclobacillus acidocaldarius sp. Tc-4-1.</title>
        <authorList>
            <person name="Chen Y."/>
            <person name="He Y."/>
            <person name="Dong Z."/>
            <person name="Hu S."/>
        </authorList>
    </citation>
    <scope>NUCLEOTIDE SEQUENCE [LARGE SCALE GENOMIC DNA]</scope>
    <source>
        <strain evidence="3">Tc-4-1</strain>
    </source>
</reference>
<accession>F8IE96</accession>
<feature type="transmembrane region" description="Helical" evidence="1">
    <location>
        <begin position="191"/>
        <end position="211"/>
    </location>
</feature>
<organism evidence="2 3">
    <name type="scientific">Alicyclobacillus acidocaldarius (strain Tc-4-1)</name>
    <name type="common">Bacillus acidocaldarius</name>
    <dbReference type="NCBI Taxonomy" id="1048834"/>
    <lineage>
        <taxon>Bacteria</taxon>
        <taxon>Bacillati</taxon>
        <taxon>Bacillota</taxon>
        <taxon>Bacilli</taxon>
        <taxon>Bacillales</taxon>
        <taxon>Alicyclobacillaceae</taxon>
        <taxon>Alicyclobacillus</taxon>
    </lineage>
</organism>
<keyword evidence="1" id="KW-1133">Transmembrane helix</keyword>
<feature type="transmembrane region" description="Helical" evidence="1">
    <location>
        <begin position="64"/>
        <end position="89"/>
    </location>
</feature>
<name>F8IE96_ALIAT</name>
<sequence length="224" mass="24935">MGSEVHLNLVETVEIALAWANSPASTFLFGVWISFMFWHDMRQGMDGEFRVRGLTFLHMLWRRFTWLMAAVTLGLLLLIAFLSAGILAFPPLDSQPPQVVPTAWLLASTIIKLTFIATTAAAVTVVSHALFTGTLYNLVLCIWMIQVERPGSGVRVPLSPWSILDAQAVREIPDLRKAAPWMSDMAATSPIIMTVSVLLFFAWTAIILSWATAKYGTRVERAHF</sequence>
<reference evidence="2 3" key="1">
    <citation type="journal article" date="2011" name="J. Bacteriol.">
        <title>Complete Genome Sequence of Alicyclobacillus acidocaldarius Strain Tc-4-1.</title>
        <authorList>
            <person name="Chen Y."/>
            <person name="He Y."/>
            <person name="Zhang B."/>
            <person name="Yang J."/>
            <person name="Li W."/>
            <person name="Dong Z."/>
            <person name="Hu S."/>
        </authorList>
    </citation>
    <scope>NUCLEOTIDE SEQUENCE [LARGE SCALE GENOMIC DNA]</scope>
    <source>
        <strain evidence="2 3">Tc-4-1</strain>
    </source>
</reference>
<feature type="transmembrane region" description="Helical" evidence="1">
    <location>
        <begin position="101"/>
        <end position="122"/>
    </location>
</feature>
<evidence type="ECO:0000256" key="1">
    <source>
        <dbReference type="SAM" id="Phobius"/>
    </source>
</evidence>
<keyword evidence="1" id="KW-0472">Membrane</keyword>
<feature type="transmembrane region" description="Helical" evidence="1">
    <location>
        <begin position="16"/>
        <end position="38"/>
    </location>
</feature>
<dbReference type="HOGENOM" id="CLU_1232899_0_0_9"/>
<gene>
    <name evidence="2" type="ordered locus">TC41_3255</name>
</gene>
<dbReference type="KEGG" id="aad:TC41_3255"/>